<evidence type="ECO:0000259" key="4">
    <source>
        <dbReference type="PROSITE" id="PS50011"/>
    </source>
</evidence>
<name>H2A1W1_MUHV1</name>
<feature type="region of interest" description="Disordered" evidence="3">
    <location>
        <begin position="52"/>
        <end position="97"/>
    </location>
</feature>
<sequence length="644" mass="71216">MSVELTPPRSDGSVGFAPVVVPPAPRKPLRRRAVSDLEKLYKVKRRLVFGADDGAVDNDTSNNNSGSSSTTSRSRRKTAADVVSDSPKRTDDSTAGEDGYTHCVHSCACTPGERHLLCCELVSIGDSVSVARCPLCSLGISTTYLSRGCCRGRSKVTGGDEDEEDEDEEENSQDEDRDEEEEAAASASSSGGLEWSDDSNSALSWSDESIIISPFPGLKCYVTTFEDIRQPVLLETGSAYLPVYAPYDESFCRNRCLERGGDDDDERDATLIGKGSFGQVWRLSDKKTALKAAASESINETLLTVWISGVVRSRAQDAGYRGELDDSVYCNILVATGSCLRHNLVSFASFDRDLYNYRGWHYAGLASYRRAFSGIADALRFLNLRCGVGHFDVTPMNVLINYDRADDRQIARAVICDFSLSQCHTEGTTGHCVVVFQQTKTVRALPKSAYYLTDIYHPAFKPLMLQKLCAIEPRKQFPKPSANRFCVSDLCALGHVAAFCLVRVLDERGQLKVRSTSEDALFGVARKTCDALARHSVDEVANFCSLLITRQLAYTATLLGSDDMREPMARLCDYFETVSDKDAPDRFRSVYKRARREIDGSYMVRLLLAASETEDGRYLLDNIRATCLMVDSEDLDVDPYKIFP</sequence>
<keyword evidence="1" id="KW-0808">Transferase</keyword>
<dbReference type="InterPro" id="IPR000719">
    <property type="entry name" value="Prot_kinase_dom"/>
</dbReference>
<feature type="region of interest" description="Disordered" evidence="3">
    <location>
        <begin position="1"/>
        <end position="32"/>
    </location>
</feature>
<dbReference type="EMBL" id="HE610453">
    <property type="protein sequence ID" value="CCE56929.1"/>
    <property type="molecule type" value="Genomic_DNA"/>
</dbReference>
<organism evidence="5 6">
    <name type="scientific">Murid herpesvirus 1</name>
    <name type="common">MuHV-1</name>
    <name type="synonym">Mouse cytomegalovirus</name>
    <dbReference type="NCBI Taxonomy" id="10366"/>
    <lineage>
        <taxon>Viruses</taxon>
        <taxon>Duplodnaviria</taxon>
        <taxon>Heunggongvirae</taxon>
        <taxon>Peploviricota</taxon>
        <taxon>Herviviricetes</taxon>
        <taxon>Herpesvirales</taxon>
        <taxon>Orthoherpesviridae</taxon>
        <taxon>Betaherpesvirinae</taxon>
        <taxon>Muromegalovirus</taxon>
        <taxon>Muromegalovirus muridbeta1</taxon>
    </lineage>
</organism>
<dbReference type="GO" id="GO:0005524">
    <property type="term" value="F:ATP binding"/>
    <property type="evidence" value="ECO:0007669"/>
    <property type="project" value="InterPro"/>
</dbReference>
<feature type="region of interest" description="Disordered" evidence="3">
    <location>
        <begin position="154"/>
        <end position="200"/>
    </location>
</feature>
<evidence type="ECO:0000313" key="5">
    <source>
        <dbReference type="EMBL" id="CCE56929.1"/>
    </source>
</evidence>
<dbReference type="InterPro" id="IPR010615">
    <property type="entry name" value="Herpes_UL97"/>
</dbReference>
<dbReference type="PROSITE" id="PS00109">
    <property type="entry name" value="PROTEIN_KINASE_TYR"/>
    <property type="match status" value="1"/>
</dbReference>
<reference evidence="5 6" key="1">
    <citation type="journal article" date="2013" name="Virology">
        <title>The genome of murine cytomegalovirus is shaped by purifying selection and extensive recombination.</title>
        <authorList>
            <person name="Smith L.M."/>
            <person name="McWhorter A.R."/>
            <person name="Shellam G.R."/>
            <person name="Redwood A.J."/>
        </authorList>
    </citation>
    <scope>NUCLEOTIDE SEQUENCE [LARGE SCALE GENOMIC DNA]</scope>
    <source>
        <strain evidence="5">C4C</strain>
    </source>
</reference>
<dbReference type="GO" id="GO:0016032">
    <property type="term" value="P:viral process"/>
    <property type="evidence" value="ECO:0007669"/>
    <property type="project" value="InterPro"/>
</dbReference>
<dbReference type="SUPFAM" id="SSF56112">
    <property type="entry name" value="Protein kinase-like (PK-like)"/>
    <property type="match status" value="1"/>
</dbReference>
<gene>
    <name evidence="5" type="primary">M97</name>
</gene>
<evidence type="ECO:0000256" key="1">
    <source>
        <dbReference type="ARBA" id="ARBA00022679"/>
    </source>
</evidence>
<dbReference type="Gene3D" id="1.10.510.10">
    <property type="entry name" value="Transferase(Phosphotransferase) domain 1"/>
    <property type="match status" value="1"/>
</dbReference>
<proteinExistence type="predicted"/>
<feature type="compositionally biased region" description="Low complexity" evidence="3">
    <location>
        <begin position="184"/>
        <end position="194"/>
    </location>
</feature>
<dbReference type="InterPro" id="IPR008266">
    <property type="entry name" value="Tyr_kinase_AS"/>
</dbReference>
<feature type="compositionally biased region" description="Acidic residues" evidence="3">
    <location>
        <begin position="159"/>
        <end position="183"/>
    </location>
</feature>
<dbReference type="GO" id="GO:0004672">
    <property type="term" value="F:protein kinase activity"/>
    <property type="evidence" value="ECO:0007669"/>
    <property type="project" value="InterPro"/>
</dbReference>
<feature type="domain" description="Protein kinase" evidence="4">
    <location>
        <begin position="266"/>
        <end position="644"/>
    </location>
</feature>
<accession>H2A1W1</accession>
<dbReference type="Pfam" id="PF06734">
    <property type="entry name" value="UL97"/>
    <property type="match status" value="1"/>
</dbReference>
<organismHost>
    <name type="scientific">Mus musculus</name>
    <name type="common">Mouse</name>
    <dbReference type="NCBI Taxonomy" id="10090"/>
</organismHost>
<keyword evidence="2" id="KW-0418">Kinase</keyword>
<evidence type="ECO:0000313" key="6">
    <source>
        <dbReference type="Proteomes" id="UP000168535"/>
    </source>
</evidence>
<evidence type="ECO:0000256" key="3">
    <source>
        <dbReference type="SAM" id="MobiDB-lite"/>
    </source>
</evidence>
<dbReference type="Proteomes" id="UP000168535">
    <property type="component" value="Segment"/>
</dbReference>
<feature type="compositionally biased region" description="Low complexity" evidence="3">
    <location>
        <begin position="60"/>
        <end position="72"/>
    </location>
</feature>
<dbReference type="IntAct" id="H2A1W1">
    <property type="interactions" value="8"/>
</dbReference>
<dbReference type="MINT" id="H2A1W1"/>
<protein>
    <submittedName>
        <fullName evidence="5">M97 protein</fullName>
    </submittedName>
</protein>
<evidence type="ECO:0000256" key="2">
    <source>
        <dbReference type="ARBA" id="ARBA00022777"/>
    </source>
</evidence>
<dbReference type="PROSITE" id="PS50011">
    <property type="entry name" value="PROTEIN_KINASE_DOM"/>
    <property type="match status" value="1"/>
</dbReference>
<dbReference type="InterPro" id="IPR011009">
    <property type="entry name" value="Kinase-like_dom_sf"/>
</dbReference>